<dbReference type="CDD" id="cd00207">
    <property type="entry name" value="fer2"/>
    <property type="match status" value="1"/>
</dbReference>
<dbReference type="InterPro" id="IPR001041">
    <property type="entry name" value="2Fe-2S_ferredoxin-type"/>
</dbReference>
<keyword evidence="9" id="KW-0411">Iron-sulfur</keyword>
<evidence type="ECO:0000313" key="13">
    <source>
        <dbReference type="Proteomes" id="UP000183407"/>
    </source>
</evidence>
<evidence type="ECO:0000256" key="7">
    <source>
        <dbReference type="ARBA" id="ARBA00023002"/>
    </source>
</evidence>
<dbReference type="GO" id="GO:0016491">
    <property type="term" value="F:oxidoreductase activity"/>
    <property type="evidence" value="ECO:0007669"/>
    <property type="project" value="UniProtKB-KW"/>
</dbReference>
<keyword evidence="6" id="KW-0479">Metal-binding</keyword>
<accession>A0A1H5EHE5</accession>
<dbReference type="SUPFAM" id="SSF52343">
    <property type="entry name" value="Ferredoxin reductase-like, C-terminal NADP-linked domain"/>
    <property type="match status" value="1"/>
</dbReference>
<dbReference type="SUPFAM" id="SSF63380">
    <property type="entry name" value="Riboflavin synthase domain-like"/>
    <property type="match status" value="1"/>
</dbReference>
<dbReference type="PROSITE" id="PS51384">
    <property type="entry name" value="FAD_FR"/>
    <property type="match status" value="1"/>
</dbReference>
<dbReference type="InterPro" id="IPR017938">
    <property type="entry name" value="Riboflavin_synthase-like_b-brl"/>
</dbReference>
<dbReference type="InterPro" id="IPR039261">
    <property type="entry name" value="FNR_nucleotide-bd"/>
</dbReference>
<evidence type="ECO:0000256" key="5">
    <source>
        <dbReference type="ARBA" id="ARBA00022714"/>
    </source>
</evidence>
<evidence type="ECO:0000256" key="4">
    <source>
        <dbReference type="ARBA" id="ARBA00022643"/>
    </source>
</evidence>
<evidence type="ECO:0000256" key="3">
    <source>
        <dbReference type="ARBA" id="ARBA00022630"/>
    </source>
</evidence>
<dbReference type="EMBL" id="FNTL01000004">
    <property type="protein sequence ID" value="SED90436.1"/>
    <property type="molecule type" value="Genomic_DNA"/>
</dbReference>
<protein>
    <submittedName>
        <fullName evidence="12">Ferredoxin-NADP reductase</fullName>
    </submittedName>
</protein>
<proteinExistence type="predicted"/>
<evidence type="ECO:0000313" key="12">
    <source>
        <dbReference type="EMBL" id="SED90436.1"/>
    </source>
</evidence>
<dbReference type="Pfam" id="PF22290">
    <property type="entry name" value="DmmA-like_N"/>
    <property type="match status" value="1"/>
</dbReference>
<evidence type="ECO:0000256" key="8">
    <source>
        <dbReference type="ARBA" id="ARBA00023004"/>
    </source>
</evidence>
<dbReference type="InterPro" id="IPR012675">
    <property type="entry name" value="Beta-grasp_dom_sf"/>
</dbReference>
<dbReference type="InterPro" id="IPR036010">
    <property type="entry name" value="2Fe-2S_ferredoxin-like_sf"/>
</dbReference>
<dbReference type="Gene3D" id="2.40.30.10">
    <property type="entry name" value="Translation factors"/>
    <property type="match status" value="1"/>
</dbReference>
<dbReference type="InterPro" id="IPR050415">
    <property type="entry name" value="MRET"/>
</dbReference>
<feature type="domain" description="FAD-binding FR-type" evidence="11">
    <location>
        <begin position="1"/>
        <end position="98"/>
    </location>
</feature>
<gene>
    <name evidence="12" type="ORF">SAMN04490220_5983</name>
</gene>
<evidence type="ECO:0000259" key="11">
    <source>
        <dbReference type="PROSITE" id="PS51384"/>
    </source>
</evidence>
<dbReference type="Pfam" id="PF00111">
    <property type="entry name" value="Fer2"/>
    <property type="match status" value="1"/>
</dbReference>
<dbReference type="SUPFAM" id="SSF54292">
    <property type="entry name" value="2Fe-2S ferredoxin-like"/>
    <property type="match status" value="1"/>
</dbReference>
<keyword evidence="5" id="KW-0001">2Fe-2S</keyword>
<keyword evidence="7" id="KW-0560">Oxidoreductase</keyword>
<reference evidence="13" key="1">
    <citation type="submission" date="2016-10" db="EMBL/GenBank/DDBJ databases">
        <authorList>
            <person name="Varghese N."/>
        </authorList>
    </citation>
    <scope>NUCLEOTIDE SEQUENCE [LARGE SCALE GENOMIC DNA]</scope>
    <source>
        <strain evidence="13">DSM 44719</strain>
    </source>
</reference>
<dbReference type="InterPro" id="IPR006058">
    <property type="entry name" value="2Fe2S_fd_BS"/>
</dbReference>
<dbReference type="PRINTS" id="PR00409">
    <property type="entry name" value="PHDIOXRDTASE"/>
</dbReference>
<comment type="cofactor">
    <cofactor evidence="1">
        <name>FMN</name>
        <dbReference type="ChEBI" id="CHEBI:58210"/>
    </cofactor>
</comment>
<evidence type="ECO:0000256" key="2">
    <source>
        <dbReference type="ARBA" id="ARBA00001974"/>
    </source>
</evidence>
<evidence type="ECO:0000256" key="6">
    <source>
        <dbReference type="ARBA" id="ARBA00022723"/>
    </source>
</evidence>
<dbReference type="Gene3D" id="3.10.20.30">
    <property type="match status" value="1"/>
</dbReference>
<dbReference type="AlphaFoldDB" id="A0A1H5EHE5"/>
<keyword evidence="8" id="KW-0408">Iron</keyword>
<dbReference type="GO" id="GO:0046872">
    <property type="term" value="F:metal ion binding"/>
    <property type="evidence" value="ECO:0007669"/>
    <property type="project" value="UniProtKB-KW"/>
</dbReference>
<comment type="cofactor">
    <cofactor evidence="2">
        <name>FAD</name>
        <dbReference type="ChEBI" id="CHEBI:57692"/>
    </cofactor>
</comment>
<dbReference type="Proteomes" id="UP000183407">
    <property type="component" value="Unassembled WGS sequence"/>
</dbReference>
<dbReference type="PROSITE" id="PS00197">
    <property type="entry name" value="2FE2S_FER_1"/>
    <property type="match status" value="1"/>
</dbReference>
<dbReference type="CDD" id="cd06185">
    <property type="entry name" value="PDR_like"/>
    <property type="match status" value="1"/>
</dbReference>
<dbReference type="Gene3D" id="3.40.50.80">
    <property type="entry name" value="Nucleotide-binding domain of ferredoxin-NADP reductase (FNR) module"/>
    <property type="match status" value="1"/>
</dbReference>
<evidence type="ECO:0000256" key="9">
    <source>
        <dbReference type="ARBA" id="ARBA00023014"/>
    </source>
</evidence>
<dbReference type="PROSITE" id="PS51085">
    <property type="entry name" value="2FE2S_FER_2"/>
    <property type="match status" value="1"/>
</dbReference>
<name>A0A1H5EHE5_RHOJO</name>
<keyword evidence="3" id="KW-0285">Flavoprotein</keyword>
<dbReference type="PANTHER" id="PTHR47354">
    <property type="entry name" value="NADH OXIDOREDUCTASE HCR"/>
    <property type="match status" value="1"/>
</dbReference>
<sequence>MVTREVRREADGISSFRFERADGGTVEAWEPGAHLDFTLPSGLTRQYSLCGDPSDDRSYLVAVLDQPEGRGGSREFHSAIAPGATIEVRGPRNHFPLVDAESYLFIAGGIGITPILPMARAVAAAGKRWRVVYGGRTTESMAFLEELRQLQGDTDFVPESSCGRIDLAGALAAAPVGTQVYCCGPEPLLRAVQECCANHANVGAVHFERFGSARLPGDSTPRADDAGATSGLARFEVELASTGTTVVVEEGDSILDRVLEVVPGWPWACREGYCGSCEARVVEGEPEHQDDVLTDEERASNAVMMICVGRSCSPRLVLDI</sequence>
<keyword evidence="4" id="KW-0288">FMN</keyword>
<evidence type="ECO:0000256" key="1">
    <source>
        <dbReference type="ARBA" id="ARBA00001917"/>
    </source>
</evidence>
<dbReference type="GO" id="GO:0051537">
    <property type="term" value="F:2 iron, 2 sulfur cluster binding"/>
    <property type="evidence" value="ECO:0007669"/>
    <property type="project" value="UniProtKB-KW"/>
</dbReference>
<feature type="domain" description="2Fe-2S ferredoxin-type" evidence="10">
    <location>
        <begin position="235"/>
        <end position="320"/>
    </location>
</feature>
<evidence type="ECO:0000259" key="10">
    <source>
        <dbReference type="PROSITE" id="PS51085"/>
    </source>
</evidence>
<organism evidence="12 13">
    <name type="scientific">Rhodococcus jostii</name>
    <dbReference type="NCBI Taxonomy" id="132919"/>
    <lineage>
        <taxon>Bacteria</taxon>
        <taxon>Bacillati</taxon>
        <taxon>Actinomycetota</taxon>
        <taxon>Actinomycetes</taxon>
        <taxon>Mycobacteriales</taxon>
        <taxon>Nocardiaceae</taxon>
        <taxon>Rhodococcus</taxon>
    </lineage>
</organism>
<dbReference type="InterPro" id="IPR054582">
    <property type="entry name" value="DmmA-like_N"/>
</dbReference>
<dbReference type="PANTHER" id="PTHR47354:SF1">
    <property type="entry name" value="CARNITINE MONOOXYGENASE REDUCTASE SUBUNIT"/>
    <property type="match status" value="1"/>
</dbReference>
<dbReference type="InterPro" id="IPR017927">
    <property type="entry name" value="FAD-bd_FR_type"/>
</dbReference>